<evidence type="ECO:0000313" key="2">
    <source>
        <dbReference type="Proteomes" id="UP000015241"/>
    </source>
</evidence>
<dbReference type="eggNOG" id="ENOG502R11F">
    <property type="taxonomic scope" value="Eukaryota"/>
</dbReference>
<sequence>MSRPDLYRAGNTTSPRYDNVRQGKDIEVDKEGNVHPGKGGISTFANKDKSWADNKTWVLERATELISGLAARNDHGSLWSIEPSAIMKFDAYKGHLTQLNGKAVRYDRLHEHRSLAKEVEAEETPVPEPRTLKGHVYNAFAVVVQTRTPVEGWDENDYAYIAELAHALENGTLPLSALIWDEKAGWSKERVFAADAVTAHVAQEDERGRKTGDDDEQADINNDNAYLREILRLSNAKNPLAHVA</sequence>
<dbReference type="EMBL" id="KE504143">
    <property type="protein sequence ID" value="EPT01231.1"/>
    <property type="molecule type" value="Genomic_DNA"/>
</dbReference>
<organism evidence="1 2">
    <name type="scientific">Fomitopsis schrenkii</name>
    <name type="common">Brown rot fungus</name>
    <dbReference type="NCBI Taxonomy" id="2126942"/>
    <lineage>
        <taxon>Eukaryota</taxon>
        <taxon>Fungi</taxon>
        <taxon>Dikarya</taxon>
        <taxon>Basidiomycota</taxon>
        <taxon>Agaricomycotina</taxon>
        <taxon>Agaricomycetes</taxon>
        <taxon>Polyporales</taxon>
        <taxon>Fomitopsis</taxon>
    </lineage>
</organism>
<dbReference type="Proteomes" id="UP000015241">
    <property type="component" value="Unassembled WGS sequence"/>
</dbReference>
<dbReference type="InParanoid" id="S8FIJ5"/>
<reference evidence="1 2" key="1">
    <citation type="journal article" date="2012" name="Science">
        <title>The Paleozoic origin of enzymatic lignin decomposition reconstructed from 31 fungal genomes.</title>
        <authorList>
            <person name="Floudas D."/>
            <person name="Binder M."/>
            <person name="Riley R."/>
            <person name="Barry K."/>
            <person name="Blanchette R.A."/>
            <person name="Henrissat B."/>
            <person name="Martinez A.T."/>
            <person name="Otillar R."/>
            <person name="Spatafora J.W."/>
            <person name="Yadav J.S."/>
            <person name="Aerts A."/>
            <person name="Benoit I."/>
            <person name="Boyd A."/>
            <person name="Carlson A."/>
            <person name="Copeland A."/>
            <person name="Coutinho P.M."/>
            <person name="de Vries R.P."/>
            <person name="Ferreira P."/>
            <person name="Findley K."/>
            <person name="Foster B."/>
            <person name="Gaskell J."/>
            <person name="Glotzer D."/>
            <person name="Gorecki P."/>
            <person name="Heitman J."/>
            <person name="Hesse C."/>
            <person name="Hori C."/>
            <person name="Igarashi K."/>
            <person name="Jurgens J.A."/>
            <person name="Kallen N."/>
            <person name="Kersten P."/>
            <person name="Kohler A."/>
            <person name="Kuees U."/>
            <person name="Kumar T.K.A."/>
            <person name="Kuo A."/>
            <person name="LaButti K."/>
            <person name="Larrondo L.F."/>
            <person name="Lindquist E."/>
            <person name="Ling A."/>
            <person name="Lombard V."/>
            <person name="Lucas S."/>
            <person name="Lundell T."/>
            <person name="Martin R."/>
            <person name="McLaughlin D.J."/>
            <person name="Morgenstern I."/>
            <person name="Morin E."/>
            <person name="Murat C."/>
            <person name="Nagy L.G."/>
            <person name="Nolan M."/>
            <person name="Ohm R.A."/>
            <person name="Patyshakuliyeva A."/>
            <person name="Rokas A."/>
            <person name="Ruiz-Duenas F.J."/>
            <person name="Sabat G."/>
            <person name="Salamov A."/>
            <person name="Samejima M."/>
            <person name="Schmutz J."/>
            <person name="Slot J.C."/>
            <person name="St John F."/>
            <person name="Stenlid J."/>
            <person name="Sun H."/>
            <person name="Sun S."/>
            <person name="Syed K."/>
            <person name="Tsang A."/>
            <person name="Wiebenga A."/>
            <person name="Young D."/>
            <person name="Pisabarro A."/>
            <person name="Eastwood D.C."/>
            <person name="Martin F."/>
            <person name="Cullen D."/>
            <person name="Grigoriev I.V."/>
            <person name="Hibbett D.S."/>
        </authorList>
    </citation>
    <scope>NUCLEOTIDE SEQUENCE</scope>
    <source>
        <strain evidence="2">FP-58527</strain>
    </source>
</reference>
<gene>
    <name evidence="1" type="ORF">FOMPIDRAFT_1120767</name>
</gene>
<dbReference type="HOGENOM" id="CLU_110789_0_0_1"/>
<dbReference type="AlphaFoldDB" id="S8FIJ5"/>
<keyword evidence="2" id="KW-1185">Reference proteome</keyword>
<dbReference type="OrthoDB" id="2800305at2759"/>
<accession>S8FIJ5</accession>
<protein>
    <submittedName>
        <fullName evidence="1">Uncharacterized protein</fullName>
    </submittedName>
</protein>
<proteinExistence type="predicted"/>
<evidence type="ECO:0000313" key="1">
    <source>
        <dbReference type="EMBL" id="EPT01231.1"/>
    </source>
</evidence>
<name>S8FIJ5_FOMSC</name>